<organism evidence="5 6">
    <name type="scientific">Yersinia kristensenii</name>
    <dbReference type="NCBI Taxonomy" id="28152"/>
    <lineage>
        <taxon>Bacteria</taxon>
        <taxon>Pseudomonadati</taxon>
        <taxon>Pseudomonadota</taxon>
        <taxon>Gammaproteobacteria</taxon>
        <taxon>Enterobacterales</taxon>
        <taxon>Yersiniaceae</taxon>
        <taxon>Yersinia</taxon>
    </lineage>
</organism>
<evidence type="ECO:0000259" key="4">
    <source>
        <dbReference type="PROSITE" id="PS51755"/>
    </source>
</evidence>
<dbReference type="InterPro" id="IPR001867">
    <property type="entry name" value="OmpR/PhoB-type_DNA-bd"/>
</dbReference>
<name>A0A0T9LF43_YERKR</name>
<evidence type="ECO:0000313" key="6">
    <source>
        <dbReference type="Proteomes" id="UP000045824"/>
    </source>
</evidence>
<dbReference type="SMART" id="SM00862">
    <property type="entry name" value="Trans_reg_C"/>
    <property type="match status" value="1"/>
</dbReference>
<dbReference type="SUPFAM" id="SSF46894">
    <property type="entry name" value="C-terminal effector domain of the bipartite response regulators"/>
    <property type="match status" value="1"/>
</dbReference>
<protein>
    <submittedName>
        <fullName evidence="5">Putative regulatory membrane protein</fullName>
    </submittedName>
</protein>
<keyword evidence="3" id="KW-0812">Transmembrane</keyword>
<keyword evidence="3" id="KW-0472">Membrane</keyword>
<dbReference type="PROSITE" id="PS51755">
    <property type="entry name" value="OMPR_PHOB"/>
    <property type="match status" value="1"/>
</dbReference>
<feature type="DNA-binding region" description="OmpR/PhoB-type" evidence="2">
    <location>
        <begin position="1"/>
        <end position="97"/>
    </location>
</feature>
<gene>
    <name evidence="5" type="primary">cadC</name>
    <name evidence="5" type="ORF">ERS008491_02496</name>
</gene>
<keyword evidence="3" id="KW-1133">Transmembrane helix</keyword>
<sequence>MDEIIIGDIIFSPRKRTLNKRGCILKIRNKESEVLSLLCSHYPEAMSRENLEKKIWLGSYVTDNTLTQTISNLRHALDDKKHELVTTIPKKGYCIGIKPDFSSNGFTPNSLITGIDFVDHLKDKIIYASSESIGFNCKIITLIAFCFFLLISFNMTSNHYQVKIINVKKLPILVNLDEVRDKDFLSSYNKDPYVFLKKQKNGDYTICKLQNRGLECEKK</sequence>
<dbReference type="RefSeq" id="WP_050119658.1">
    <property type="nucleotide sequence ID" value="NZ_CABMLW010000006.1"/>
</dbReference>
<dbReference type="GO" id="GO:0003677">
    <property type="term" value="F:DNA binding"/>
    <property type="evidence" value="ECO:0007669"/>
    <property type="project" value="UniProtKB-UniRule"/>
</dbReference>
<dbReference type="Pfam" id="PF00486">
    <property type="entry name" value="Trans_reg_C"/>
    <property type="match status" value="1"/>
</dbReference>
<evidence type="ECO:0000256" key="1">
    <source>
        <dbReference type="ARBA" id="ARBA00023125"/>
    </source>
</evidence>
<dbReference type="InterPro" id="IPR016032">
    <property type="entry name" value="Sig_transdc_resp-reg_C-effctor"/>
</dbReference>
<accession>A0A0T9LF43</accession>
<dbReference type="InterPro" id="IPR036388">
    <property type="entry name" value="WH-like_DNA-bd_sf"/>
</dbReference>
<feature type="domain" description="OmpR/PhoB-type" evidence="4">
    <location>
        <begin position="1"/>
        <end position="97"/>
    </location>
</feature>
<dbReference type="Proteomes" id="UP000045824">
    <property type="component" value="Unassembled WGS sequence"/>
</dbReference>
<dbReference type="EMBL" id="CPYI01000009">
    <property type="protein sequence ID" value="CNE87773.1"/>
    <property type="molecule type" value="Genomic_DNA"/>
</dbReference>
<dbReference type="GO" id="GO:0006355">
    <property type="term" value="P:regulation of DNA-templated transcription"/>
    <property type="evidence" value="ECO:0007669"/>
    <property type="project" value="InterPro"/>
</dbReference>
<evidence type="ECO:0000256" key="2">
    <source>
        <dbReference type="PROSITE-ProRule" id="PRU01091"/>
    </source>
</evidence>
<evidence type="ECO:0000313" key="5">
    <source>
        <dbReference type="EMBL" id="CNE87773.1"/>
    </source>
</evidence>
<dbReference type="Gene3D" id="1.10.10.10">
    <property type="entry name" value="Winged helix-like DNA-binding domain superfamily/Winged helix DNA-binding domain"/>
    <property type="match status" value="1"/>
</dbReference>
<dbReference type="CDD" id="cd00383">
    <property type="entry name" value="trans_reg_C"/>
    <property type="match status" value="1"/>
</dbReference>
<dbReference type="AlphaFoldDB" id="A0A0T9LF43"/>
<proteinExistence type="predicted"/>
<evidence type="ECO:0000256" key="3">
    <source>
        <dbReference type="SAM" id="Phobius"/>
    </source>
</evidence>
<feature type="transmembrane region" description="Helical" evidence="3">
    <location>
        <begin position="133"/>
        <end position="153"/>
    </location>
</feature>
<keyword evidence="1 2" id="KW-0238">DNA-binding</keyword>
<reference evidence="5 6" key="1">
    <citation type="submission" date="2015-03" db="EMBL/GenBank/DDBJ databases">
        <authorList>
            <person name="Murphy D."/>
        </authorList>
    </citation>
    <scope>NUCLEOTIDE SEQUENCE [LARGE SCALE GENOMIC DNA]</scope>
    <source>
        <strain evidence="5 6">FCF326</strain>
    </source>
</reference>
<dbReference type="GO" id="GO:0000160">
    <property type="term" value="P:phosphorelay signal transduction system"/>
    <property type="evidence" value="ECO:0007669"/>
    <property type="project" value="InterPro"/>
</dbReference>